<name>A0A433SGC5_9BURK</name>
<feature type="region of interest" description="Disordered" evidence="1">
    <location>
        <begin position="129"/>
        <end position="159"/>
    </location>
</feature>
<feature type="compositionally biased region" description="Low complexity" evidence="1">
    <location>
        <begin position="131"/>
        <end position="144"/>
    </location>
</feature>
<evidence type="ECO:0000313" key="4">
    <source>
        <dbReference type="Proteomes" id="UP000286947"/>
    </source>
</evidence>
<organism evidence="3 4">
    <name type="scientific">Saezia sanguinis</name>
    <dbReference type="NCBI Taxonomy" id="1965230"/>
    <lineage>
        <taxon>Bacteria</taxon>
        <taxon>Pseudomonadati</taxon>
        <taxon>Pseudomonadota</taxon>
        <taxon>Betaproteobacteria</taxon>
        <taxon>Burkholderiales</taxon>
        <taxon>Saeziaceae</taxon>
        <taxon>Saezia</taxon>
    </lineage>
</organism>
<reference evidence="3 4" key="1">
    <citation type="submission" date="2018-01" db="EMBL/GenBank/DDBJ databases">
        <title>Saezia sanguinis gen. nov., sp. nov., in the order Burkholderiales isolated from human blood.</title>
        <authorList>
            <person name="Medina-Pascual M.J."/>
            <person name="Valdezate S."/>
            <person name="Monzon S."/>
            <person name="Cuesta I."/>
            <person name="Carrasco G."/>
            <person name="Villalon P."/>
            <person name="Saez-Nieto J.A."/>
        </authorList>
    </citation>
    <scope>NUCLEOTIDE SEQUENCE [LARGE SCALE GENOMIC DNA]</scope>
    <source>
        <strain evidence="3 4">CNM695-12</strain>
    </source>
</reference>
<keyword evidence="2" id="KW-0472">Membrane</keyword>
<dbReference type="EMBL" id="PQSP01000001">
    <property type="protein sequence ID" value="RUS67762.1"/>
    <property type="molecule type" value="Genomic_DNA"/>
</dbReference>
<protein>
    <submittedName>
        <fullName evidence="3">Uncharacterized protein</fullName>
    </submittedName>
</protein>
<evidence type="ECO:0000256" key="1">
    <source>
        <dbReference type="SAM" id="MobiDB-lite"/>
    </source>
</evidence>
<sequence precursor="true">MTILPELKKPSKLHYVFFAITLAWLLVLSISHFIHKGQMTALEHATNDQQNTALIQSLQTRLIDFTEQLESIIVNLSDEQAITASQLQDLSRLVDQRFADIQSRLQNDPPDLATFHERLDKLDEQIMQLSKKQQTPPAQKATPPRTSRNTLKPQNPSAPSFLLIGSELKGGERLLSVAPKIAPTLSNARPIRVGETVDGWTLQEFDGRLATFESQGQIHKLVVPMGEHP</sequence>
<keyword evidence="2" id="KW-1133">Transmembrane helix</keyword>
<feature type="transmembrane region" description="Helical" evidence="2">
    <location>
        <begin position="15"/>
        <end position="34"/>
    </location>
</feature>
<keyword evidence="2" id="KW-0812">Transmembrane</keyword>
<proteinExistence type="predicted"/>
<keyword evidence="4" id="KW-1185">Reference proteome</keyword>
<evidence type="ECO:0000313" key="3">
    <source>
        <dbReference type="EMBL" id="RUS67762.1"/>
    </source>
</evidence>
<accession>A0A433SGC5</accession>
<gene>
    <name evidence="3" type="ORF">CUZ56_00239</name>
</gene>
<dbReference type="AlphaFoldDB" id="A0A433SGC5"/>
<evidence type="ECO:0000256" key="2">
    <source>
        <dbReference type="SAM" id="Phobius"/>
    </source>
</evidence>
<feature type="compositionally biased region" description="Polar residues" evidence="1">
    <location>
        <begin position="145"/>
        <end position="158"/>
    </location>
</feature>
<comment type="caution">
    <text evidence="3">The sequence shown here is derived from an EMBL/GenBank/DDBJ whole genome shotgun (WGS) entry which is preliminary data.</text>
</comment>
<dbReference type="Proteomes" id="UP000286947">
    <property type="component" value="Unassembled WGS sequence"/>
</dbReference>